<name>A0ABN3NAD8_9ACTN</name>
<keyword evidence="3" id="KW-1185">Reference proteome</keyword>
<reference evidence="2 3" key="1">
    <citation type="journal article" date="2019" name="Int. J. Syst. Evol. Microbiol.">
        <title>The Global Catalogue of Microorganisms (GCM) 10K type strain sequencing project: providing services to taxonomists for standard genome sequencing and annotation.</title>
        <authorList>
            <consortium name="The Broad Institute Genomics Platform"/>
            <consortium name="The Broad Institute Genome Sequencing Center for Infectious Disease"/>
            <person name="Wu L."/>
            <person name="Ma J."/>
        </authorList>
    </citation>
    <scope>NUCLEOTIDE SEQUENCE [LARGE SCALE GENOMIC DNA]</scope>
    <source>
        <strain evidence="2 3">JCM 3367</strain>
    </source>
</reference>
<feature type="transmembrane region" description="Helical" evidence="1">
    <location>
        <begin position="94"/>
        <end position="113"/>
    </location>
</feature>
<evidence type="ECO:0000313" key="2">
    <source>
        <dbReference type="EMBL" id="GAA2516047.1"/>
    </source>
</evidence>
<keyword evidence="1" id="KW-0472">Membrane</keyword>
<feature type="transmembrane region" description="Helical" evidence="1">
    <location>
        <begin position="34"/>
        <end position="53"/>
    </location>
</feature>
<dbReference type="Pfam" id="PF10861">
    <property type="entry name" value="DUF2784"/>
    <property type="match status" value="1"/>
</dbReference>
<gene>
    <name evidence="2" type="ORF">GCM10010201_10770</name>
</gene>
<keyword evidence="1" id="KW-0812">Transmembrane</keyword>
<dbReference type="Proteomes" id="UP001499978">
    <property type="component" value="Unassembled WGS sequence"/>
</dbReference>
<keyword evidence="1" id="KW-1133">Transmembrane helix</keyword>
<dbReference type="RefSeq" id="WP_344169163.1">
    <property type="nucleotide sequence ID" value="NZ_BAAARY010000003.1"/>
</dbReference>
<protein>
    <submittedName>
        <fullName evidence="2">DUF2784 domain-containing protein</fullName>
    </submittedName>
</protein>
<proteinExistence type="predicted"/>
<dbReference type="EMBL" id="BAAARY010000003">
    <property type="protein sequence ID" value="GAA2516047.1"/>
    <property type="molecule type" value="Genomic_DNA"/>
</dbReference>
<evidence type="ECO:0000313" key="3">
    <source>
        <dbReference type="Proteomes" id="UP001499978"/>
    </source>
</evidence>
<feature type="transmembrane region" description="Helical" evidence="1">
    <location>
        <begin position="6"/>
        <end position="27"/>
    </location>
</feature>
<dbReference type="InterPro" id="IPR021218">
    <property type="entry name" value="DUF2784"/>
</dbReference>
<organism evidence="2 3">
    <name type="scientific">Pilimelia columellifera subsp. columellifera</name>
    <dbReference type="NCBI Taxonomy" id="706583"/>
    <lineage>
        <taxon>Bacteria</taxon>
        <taxon>Bacillati</taxon>
        <taxon>Actinomycetota</taxon>
        <taxon>Actinomycetes</taxon>
        <taxon>Micromonosporales</taxon>
        <taxon>Micromonosporaceae</taxon>
        <taxon>Pilimelia</taxon>
    </lineage>
</organism>
<evidence type="ECO:0000256" key="1">
    <source>
        <dbReference type="SAM" id="Phobius"/>
    </source>
</evidence>
<comment type="caution">
    <text evidence="2">The sequence shown here is derived from an EMBL/GenBank/DDBJ whole genome shotgun (WGS) entry which is preliminary data.</text>
</comment>
<sequence length="123" mass="13665">MVYRLLADAAMTAHFGFLAYVTVGGFLTWRWPRLFWPHLAAAAWALGIVLVGWDCPLTRLENWARARGGEAALPPGGFIDHYIEGVVYPRRHAAAAQLAVGVLVVGSWAGLAWRRRRATRTRP</sequence>
<accession>A0ABN3NAD8</accession>